<name>A0A5J5ES46_9PEZI</name>
<comment type="similarity">
    <text evidence="2 5">Belongs to the glucose-6-phosphate 1-epimerase family.</text>
</comment>
<comment type="caution">
    <text evidence="8">The sequence shown here is derived from an EMBL/GenBank/DDBJ whole genome shotgun (WGS) entry which is preliminary data.</text>
</comment>
<proteinExistence type="inferred from homology"/>
<evidence type="ECO:0000256" key="7">
    <source>
        <dbReference type="PIRSR" id="PIRSR016020-2"/>
    </source>
</evidence>
<dbReference type="EC" id="5.1.3.15" evidence="3 5"/>
<dbReference type="PIRSF" id="PIRSF016020">
    <property type="entry name" value="PHexose_mutarotase"/>
    <property type="match status" value="1"/>
</dbReference>
<gene>
    <name evidence="8" type="ORF">FN846DRAFT_987939</name>
</gene>
<feature type="active site" evidence="6">
    <location>
        <position position="284"/>
    </location>
</feature>
<feature type="active site" evidence="6">
    <location>
        <position position="179"/>
    </location>
</feature>
<evidence type="ECO:0000256" key="2">
    <source>
        <dbReference type="ARBA" id="ARBA00005866"/>
    </source>
</evidence>
<dbReference type="OrthoDB" id="1659429at2759"/>
<comment type="catalytic activity">
    <reaction evidence="1">
        <text>alpha-D-glucose 6-phosphate = beta-D-glucose 6-phosphate</text>
        <dbReference type="Rhea" id="RHEA:16249"/>
        <dbReference type="ChEBI" id="CHEBI:58225"/>
        <dbReference type="ChEBI" id="CHEBI:58247"/>
        <dbReference type="EC" id="5.1.3.15"/>
    </reaction>
</comment>
<accession>A0A5J5ES46</accession>
<feature type="binding site" evidence="7">
    <location>
        <position position="105"/>
    </location>
    <ligand>
        <name>substrate</name>
    </ligand>
</feature>
<evidence type="ECO:0000256" key="3">
    <source>
        <dbReference type="ARBA" id="ARBA00012083"/>
    </source>
</evidence>
<dbReference type="FunCoup" id="A0A5J5ES46">
    <property type="interactions" value="284"/>
</dbReference>
<evidence type="ECO:0000256" key="5">
    <source>
        <dbReference type="PIRNR" id="PIRNR016020"/>
    </source>
</evidence>
<evidence type="ECO:0000256" key="1">
    <source>
        <dbReference type="ARBA" id="ARBA00001096"/>
    </source>
</evidence>
<dbReference type="SUPFAM" id="SSF74650">
    <property type="entry name" value="Galactose mutarotase-like"/>
    <property type="match status" value="1"/>
</dbReference>
<dbReference type="Pfam" id="PF01263">
    <property type="entry name" value="Aldose_epim"/>
    <property type="match status" value="1"/>
</dbReference>
<comment type="function">
    <text evidence="5">Catalyzes the interconversion between the alpha and beta anomers from at least three hexose 6-phosphate sugars (Glc6P, Gal6P, and Man6P).</text>
</comment>
<dbReference type="Gene3D" id="2.70.98.10">
    <property type="match status" value="1"/>
</dbReference>
<dbReference type="GO" id="GO:0005975">
    <property type="term" value="P:carbohydrate metabolic process"/>
    <property type="evidence" value="ECO:0007669"/>
    <property type="project" value="InterPro"/>
</dbReference>
<dbReference type="PANTHER" id="PTHR11122:SF13">
    <property type="entry name" value="GLUCOSE-6-PHOSPHATE 1-EPIMERASE"/>
    <property type="match status" value="1"/>
</dbReference>
<dbReference type="InterPro" id="IPR008183">
    <property type="entry name" value="Aldose_1/G6P_1-epimerase"/>
</dbReference>
<dbReference type="GO" id="GO:0005737">
    <property type="term" value="C:cytoplasm"/>
    <property type="evidence" value="ECO:0007669"/>
    <property type="project" value="TreeGrafter"/>
</dbReference>
<protein>
    <recommendedName>
        <fullName evidence="3 5">Glucose-6-phosphate 1-epimerase</fullName>
        <ecNumber evidence="3 5">5.1.3.15</ecNumber>
    </recommendedName>
</protein>
<organism evidence="8 9">
    <name type="scientific">Sphaerosporella brunnea</name>
    <dbReference type="NCBI Taxonomy" id="1250544"/>
    <lineage>
        <taxon>Eukaryota</taxon>
        <taxon>Fungi</taxon>
        <taxon>Dikarya</taxon>
        <taxon>Ascomycota</taxon>
        <taxon>Pezizomycotina</taxon>
        <taxon>Pezizomycetes</taxon>
        <taxon>Pezizales</taxon>
        <taxon>Pyronemataceae</taxon>
        <taxon>Sphaerosporella</taxon>
    </lineage>
</organism>
<evidence type="ECO:0000256" key="6">
    <source>
        <dbReference type="PIRSR" id="PIRSR016020-1"/>
    </source>
</evidence>
<evidence type="ECO:0000256" key="4">
    <source>
        <dbReference type="ARBA" id="ARBA00023235"/>
    </source>
</evidence>
<keyword evidence="4 5" id="KW-0413">Isomerase</keyword>
<evidence type="ECO:0000313" key="8">
    <source>
        <dbReference type="EMBL" id="KAA8901702.1"/>
    </source>
</evidence>
<feature type="binding site" evidence="7">
    <location>
        <position position="100"/>
    </location>
    <ligand>
        <name>substrate</name>
    </ligand>
</feature>
<dbReference type="Proteomes" id="UP000326924">
    <property type="component" value="Unassembled WGS sequence"/>
</dbReference>
<dbReference type="InParanoid" id="A0A5J5ES46"/>
<dbReference type="CDD" id="cd09020">
    <property type="entry name" value="D-hex-6-P-epi_like"/>
    <property type="match status" value="1"/>
</dbReference>
<sequence length="308" mass="34247">MVGRHHKPEDLTVPHVHEIVRASHAKIEHDRVKLFLCSGETAEILLYGATIISWKAGGEERLFLSEKAALDGSKAVRGGVPLVFPVFGKSSNHPTDKLPQHGFARTSRWEILDTATESEEFINVDFGLGPENLTVDTRKQWPFDFGLIYSVTLTKTSLQTKLLVRNEGQEPWEFNALFHTYLRVPDVTKVAVTGLKGVTYRDKVQGGAEATEESDKLTIASEVDRVYVKVPGTVKVEDIEVGKTLYTVERSNLDDVVVWNPWEKAKTIADFGPEDGYKNMLCVEAGSVSSWQPMEVGSFWEGGVTISI</sequence>
<dbReference type="AlphaFoldDB" id="A0A5J5ES46"/>
<feature type="binding site" evidence="7">
    <location>
        <position position="77"/>
    </location>
    <ligand>
        <name>substrate</name>
    </ligand>
</feature>
<dbReference type="GO" id="GO:0047938">
    <property type="term" value="F:glucose-6-phosphate 1-epimerase activity"/>
    <property type="evidence" value="ECO:0007669"/>
    <property type="project" value="UniProtKB-UniRule"/>
</dbReference>
<evidence type="ECO:0000313" key="9">
    <source>
        <dbReference type="Proteomes" id="UP000326924"/>
    </source>
</evidence>
<dbReference type="InterPro" id="IPR014718">
    <property type="entry name" value="GH-type_carb-bd"/>
</dbReference>
<dbReference type="InterPro" id="IPR025532">
    <property type="entry name" value="G6P_1-epimerase"/>
</dbReference>
<keyword evidence="9" id="KW-1185">Reference proteome</keyword>
<dbReference type="EMBL" id="VXIS01000142">
    <property type="protein sequence ID" value="KAA8901702.1"/>
    <property type="molecule type" value="Genomic_DNA"/>
</dbReference>
<dbReference type="GO" id="GO:0030246">
    <property type="term" value="F:carbohydrate binding"/>
    <property type="evidence" value="ECO:0007669"/>
    <property type="project" value="UniProtKB-UniRule"/>
</dbReference>
<dbReference type="InterPro" id="IPR011013">
    <property type="entry name" value="Gal_mutarotase_sf_dom"/>
</dbReference>
<dbReference type="PANTHER" id="PTHR11122">
    <property type="entry name" value="APOSPORY-ASSOCIATED PROTEIN C-RELATED"/>
    <property type="match status" value="1"/>
</dbReference>
<reference evidence="8 9" key="1">
    <citation type="submission" date="2019-09" db="EMBL/GenBank/DDBJ databases">
        <title>Draft genome of the ectomycorrhizal ascomycete Sphaerosporella brunnea.</title>
        <authorList>
            <consortium name="DOE Joint Genome Institute"/>
            <person name="Benucci G.M."/>
            <person name="Marozzi G."/>
            <person name="Antonielli L."/>
            <person name="Sanchez S."/>
            <person name="Marco P."/>
            <person name="Wang X."/>
            <person name="Falini L.B."/>
            <person name="Barry K."/>
            <person name="Haridas S."/>
            <person name="Lipzen A."/>
            <person name="Labutti K."/>
            <person name="Grigoriev I.V."/>
            <person name="Murat C."/>
            <person name="Martin F."/>
            <person name="Albertini E."/>
            <person name="Donnini D."/>
            <person name="Bonito G."/>
        </authorList>
    </citation>
    <scope>NUCLEOTIDE SEQUENCE [LARGE SCALE GENOMIC DNA]</scope>
    <source>
        <strain evidence="8 9">Sb_GMNB300</strain>
    </source>
</reference>